<evidence type="ECO:0000256" key="1">
    <source>
        <dbReference type="SAM" id="MobiDB-lite"/>
    </source>
</evidence>
<dbReference type="EMBL" id="CM000134">
    <property type="protein sequence ID" value="EEC84234.1"/>
    <property type="molecule type" value="Genomic_DNA"/>
</dbReference>
<name>B8BDP6_ORYSI</name>
<dbReference type="Gramene" id="BGIOSGA030095-TA">
    <property type="protein sequence ID" value="BGIOSGA030095-PA"/>
    <property type="gene ID" value="BGIOSGA030095"/>
</dbReference>
<dbReference type="Proteomes" id="UP000007015">
    <property type="component" value="Chromosome 9"/>
</dbReference>
<feature type="compositionally biased region" description="Polar residues" evidence="1">
    <location>
        <begin position="34"/>
        <end position="54"/>
    </location>
</feature>
<dbReference type="HOGENOM" id="CLU_2473032_0_0_1"/>
<organism evidence="2 3">
    <name type="scientific">Oryza sativa subsp. indica</name>
    <name type="common">Rice</name>
    <dbReference type="NCBI Taxonomy" id="39946"/>
    <lineage>
        <taxon>Eukaryota</taxon>
        <taxon>Viridiplantae</taxon>
        <taxon>Streptophyta</taxon>
        <taxon>Embryophyta</taxon>
        <taxon>Tracheophyta</taxon>
        <taxon>Spermatophyta</taxon>
        <taxon>Magnoliopsida</taxon>
        <taxon>Liliopsida</taxon>
        <taxon>Poales</taxon>
        <taxon>Poaceae</taxon>
        <taxon>BOP clade</taxon>
        <taxon>Oryzoideae</taxon>
        <taxon>Oryzeae</taxon>
        <taxon>Oryzinae</taxon>
        <taxon>Oryza</taxon>
        <taxon>Oryza sativa</taxon>
    </lineage>
</organism>
<dbReference type="AlphaFoldDB" id="B8BDP6"/>
<accession>B8BDP6</accession>
<evidence type="ECO:0000313" key="2">
    <source>
        <dbReference type="EMBL" id="EEC84234.1"/>
    </source>
</evidence>
<gene>
    <name evidence="2" type="ORF">OsI_30662</name>
</gene>
<proteinExistence type="predicted"/>
<sequence>MATKDVPVEVEVIETKSNNLGNKRRNNGNRTRQDNGGNKTKGKQPNSFVGTTKNGHVDHSKLESSNFPDLGLEEELKNSSHDYQGCTR</sequence>
<reference evidence="2 3" key="1">
    <citation type="journal article" date="2005" name="PLoS Biol.">
        <title>The genomes of Oryza sativa: a history of duplications.</title>
        <authorList>
            <person name="Yu J."/>
            <person name="Wang J."/>
            <person name="Lin W."/>
            <person name="Li S."/>
            <person name="Li H."/>
            <person name="Zhou J."/>
            <person name="Ni P."/>
            <person name="Dong W."/>
            <person name="Hu S."/>
            <person name="Zeng C."/>
            <person name="Zhang J."/>
            <person name="Zhang Y."/>
            <person name="Li R."/>
            <person name="Xu Z."/>
            <person name="Li S."/>
            <person name="Li X."/>
            <person name="Zheng H."/>
            <person name="Cong L."/>
            <person name="Lin L."/>
            <person name="Yin J."/>
            <person name="Geng J."/>
            <person name="Li G."/>
            <person name="Shi J."/>
            <person name="Liu J."/>
            <person name="Lv H."/>
            <person name="Li J."/>
            <person name="Wang J."/>
            <person name="Deng Y."/>
            <person name="Ran L."/>
            <person name="Shi X."/>
            <person name="Wang X."/>
            <person name="Wu Q."/>
            <person name="Li C."/>
            <person name="Ren X."/>
            <person name="Wang J."/>
            <person name="Wang X."/>
            <person name="Li D."/>
            <person name="Liu D."/>
            <person name="Zhang X."/>
            <person name="Ji Z."/>
            <person name="Zhao W."/>
            <person name="Sun Y."/>
            <person name="Zhang Z."/>
            <person name="Bao J."/>
            <person name="Han Y."/>
            <person name="Dong L."/>
            <person name="Ji J."/>
            <person name="Chen P."/>
            <person name="Wu S."/>
            <person name="Liu J."/>
            <person name="Xiao Y."/>
            <person name="Bu D."/>
            <person name="Tan J."/>
            <person name="Yang L."/>
            <person name="Ye C."/>
            <person name="Zhang J."/>
            <person name="Xu J."/>
            <person name="Zhou Y."/>
            <person name="Yu Y."/>
            <person name="Zhang B."/>
            <person name="Zhuang S."/>
            <person name="Wei H."/>
            <person name="Liu B."/>
            <person name="Lei M."/>
            <person name="Yu H."/>
            <person name="Li Y."/>
            <person name="Xu H."/>
            <person name="Wei S."/>
            <person name="He X."/>
            <person name="Fang L."/>
            <person name="Zhang Z."/>
            <person name="Zhang Y."/>
            <person name="Huang X."/>
            <person name="Su Z."/>
            <person name="Tong W."/>
            <person name="Li J."/>
            <person name="Tong Z."/>
            <person name="Li S."/>
            <person name="Ye J."/>
            <person name="Wang L."/>
            <person name="Fang L."/>
            <person name="Lei T."/>
            <person name="Chen C."/>
            <person name="Chen H."/>
            <person name="Xu Z."/>
            <person name="Li H."/>
            <person name="Huang H."/>
            <person name="Zhang F."/>
            <person name="Xu H."/>
            <person name="Li N."/>
            <person name="Zhao C."/>
            <person name="Li S."/>
            <person name="Dong L."/>
            <person name="Huang Y."/>
            <person name="Li L."/>
            <person name="Xi Y."/>
            <person name="Qi Q."/>
            <person name="Li W."/>
            <person name="Zhang B."/>
            <person name="Hu W."/>
            <person name="Zhang Y."/>
            <person name="Tian X."/>
            <person name="Jiao Y."/>
            <person name="Liang X."/>
            <person name="Jin J."/>
            <person name="Gao L."/>
            <person name="Zheng W."/>
            <person name="Hao B."/>
            <person name="Liu S."/>
            <person name="Wang W."/>
            <person name="Yuan L."/>
            <person name="Cao M."/>
            <person name="McDermott J."/>
            <person name="Samudrala R."/>
            <person name="Wang J."/>
            <person name="Wong G.K."/>
            <person name="Yang H."/>
        </authorList>
    </citation>
    <scope>NUCLEOTIDE SEQUENCE [LARGE SCALE GENOMIC DNA]</scope>
    <source>
        <strain evidence="3">cv. 93-11</strain>
    </source>
</reference>
<protein>
    <submittedName>
        <fullName evidence="2">Uncharacterized protein</fullName>
    </submittedName>
</protein>
<evidence type="ECO:0000313" key="3">
    <source>
        <dbReference type="Proteomes" id="UP000007015"/>
    </source>
</evidence>
<keyword evidence="3" id="KW-1185">Reference proteome</keyword>
<feature type="region of interest" description="Disordered" evidence="1">
    <location>
        <begin position="1"/>
        <end position="88"/>
    </location>
</feature>